<dbReference type="Proteomes" id="UP000266723">
    <property type="component" value="Unassembled WGS sequence"/>
</dbReference>
<gene>
    <name evidence="1" type="ORF">DY000_02041361</name>
</gene>
<sequence length="51" mass="5573">MFFFSLCRTRISAARPGLTSSVVKLLLPFLRQAPIASILSPPPDLFSPSQP</sequence>
<comment type="caution">
    <text evidence="1">The sequence shown here is derived from an EMBL/GenBank/DDBJ whole genome shotgun (WGS) entry which is preliminary data.</text>
</comment>
<proteinExistence type="predicted"/>
<protein>
    <submittedName>
        <fullName evidence="1">Uncharacterized protein</fullName>
    </submittedName>
</protein>
<name>A0ABQ7BRL7_BRACR</name>
<organism evidence="1 2">
    <name type="scientific">Brassica cretica</name>
    <name type="common">Mustard</name>
    <dbReference type="NCBI Taxonomy" id="69181"/>
    <lineage>
        <taxon>Eukaryota</taxon>
        <taxon>Viridiplantae</taxon>
        <taxon>Streptophyta</taxon>
        <taxon>Embryophyta</taxon>
        <taxon>Tracheophyta</taxon>
        <taxon>Spermatophyta</taxon>
        <taxon>Magnoliopsida</taxon>
        <taxon>eudicotyledons</taxon>
        <taxon>Gunneridae</taxon>
        <taxon>Pentapetalae</taxon>
        <taxon>rosids</taxon>
        <taxon>malvids</taxon>
        <taxon>Brassicales</taxon>
        <taxon>Brassicaceae</taxon>
        <taxon>Brassiceae</taxon>
        <taxon>Brassica</taxon>
    </lineage>
</organism>
<accession>A0ABQ7BRL7</accession>
<evidence type="ECO:0000313" key="1">
    <source>
        <dbReference type="EMBL" id="KAF3534937.1"/>
    </source>
</evidence>
<evidence type="ECO:0000313" key="2">
    <source>
        <dbReference type="Proteomes" id="UP000266723"/>
    </source>
</evidence>
<dbReference type="EMBL" id="QGKV02001507">
    <property type="protein sequence ID" value="KAF3534937.1"/>
    <property type="molecule type" value="Genomic_DNA"/>
</dbReference>
<keyword evidence="2" id="KW-1185">Reference proteome</keyword>
<reference evidence="1 2" key="1">
    <citation type="journal article" date="2020" name="BMC Genomics">
        <title>Intraspecific diversification of the crop wild relative Brassica cretica Lam. using demographic model selection.</title>
        <authorList>
            <person name="Kioukis A."/>
            <person name="Michalopoulou V.A."/>
            <person name="Briers L."/>
            <person name="Pirintsos S."/>
            <person name="Studholme D.J."/>
            <person name="Pavlidis P."/>
            <person name="Sarris P.F."/>
        </authorList>
    </citation>
    <scope>NUCLEOTIDE SEQUENCE [LARGE SCALE GENOMIC DNA]</scope>
    <source>
        <strain evidence="2">cv. PFS-1207/04</strain>
    </source>
</reference>